<protein>
    <submittedName>
        <fullName evidence="1">Uncharacterized protein</fullName>
    </submittedName>
</protein>
<evidence type="ECO:0000313" key="1">
    <source>
        <dbReference type="EMBL" id="GHD82632.1"/>
    </source>
</evidence>
<keyword evidence="2" id="KW-1185">Reference proteome</keyword>
<dbReference type="RefSeq" id="WP_189354961.1">
    <property type="nucleotide sequence ID" value="NZ_BMYP01000111.1"/>
</dbReference>
<dbReference type="EMBL" id="BMYP01000111">
    <property type="protein sequence ID" value="GHD82632.1"/>
    <property type="molecule type" value="Genomic_DNA"/>
</dbReference>
<gene>
    <name evidence="1" type="ORF">GCM10011419_30130</name>
</gene>
<comment type="caution">
    <text evidence="1">The sequence shown here is derived from an EMBL/GenBank/DDBJ whole genome shotgun (WGS) entry which is preliminary data.</text>
</comment>
<proteinExistence type="predicted"/>
<dbReference type="Proteomes" id="UP000662678">
    <property type="component" value="Unassembled WGS sequence"/>
</dbReference>
<sequence>MPSLLTSPVAQLNDSPALQHMHRTLRHHFTRLWPTRRVALCPPAFAGYIDSSTLDVPVLRAACPQRKSLVVFLPDQFSEYLGALAWQAPVLRVHPDISRARQRAYVSWSCPNPGLPLTVWLELEPLMAALVEQDMTGTDLVLPVVFVAADSVAVGKMTLDDGASPALAVAAQPLPALDAVAQRKLDEKAASYSEQPWLFMRYELSNGGRRYAVHLAPLLRLDETA</sequence>
<accession>A0ABQ3HHN2</accession>
<name>A0ABQ3HHN2_9NEIS</name>
<organism evidence="1 2">
    <name type="scientific">Vogesella fluminis</name>
    <dbReference type="NCBI Taxonomy" id="1069161"/>
    <lineage>
        <taxon>Bacteria</taxon>
        <taxon>Pseudomonadati</taxon>
        <taxon>Pseudomonadota</taxon>
        <taxon>Betaproteobacteria</taxon>
        <taxon>Neisseriales</taxon>
        <taxon>Chromobacteriaceae</taxon>
        <taxon>Vogesella</taxon>
    </lineage>
</organism>
<evidence type="ECO:0000313" key="2">
    <source>
        <dbReference type="Proteomes" id="UP000662678"/>
    </source>
</evidence>
<reference evidence="2" key="1">
    <citation type="journal article" date="2019" name="Int. J. Syst. Evol. Microbiol.">
        <title>The Global Catalogue of Microorganisms (GCM) 10K type strain sequencing project: providing services to taxonomists for standard genome sequencing and annotation.</title>
        <authorList>
            <consortium name="The Broad Institute Genomics Platform"/>
            <consortium name="The Broad Institute Genome Sequencing Center for Infectious Disease"/>
            <person name="Wu L."/>
            <person name="Ma J."/>
        </authorList>
    </citation>
    <scope>NUCLEOTIDE SEQUENCE [LARGE SCALE GENOMIC DNA]</scope>
    <source>
        <strain evidence="2">KCTC 23713</strain>
    </source>
</reference>